<keyword evidence="6" id="KW-1185">Reference proteome</keyword>
<comment type="similarity">
    <text evidence="1">Belongs to the universal stress protein A family.</text>
</comment>
<dbReference type="Proteomes" id="UP000198512">
    <property type="component" value="Unassembled WGS sequence"/>
</dbReference>
<proteinExistence type="inferred from homology"/>
<keyword evidence="2" id="KW-0547">Nucleotide-binding</keyword>
<dbReference type="InterPro" id="IPR006015">
    <property type="entry name" value="Universal_stress_UspA"/>
</dbReference>
<comment type="caution">
    <text evidence="5">The sequence shown here is derived from an EMBL/GenBank/DDBJ whole genome shotgun (WGS) entry which is preliminary data.</text>
</comment>
<accession>A0ABY1BKC7</accession>
<dbReference type="SUPFAM" id="SSF52402">
    <property type="entry name" value="Adenine nucleotide alpha hydrolases-like"/>
    <property type="match status" value="1"/>
</dbReference>
<reference evidence="5 6" key="1">
    <citation type="submission" date="2016-10" db="EMBL/GenBank/DDBJ databases">
        <authorList>
            <person name="Varghese N."/>
            <person name="Submissions S."/>
        </authorList>
    </citation>
    <scope>NUCLEOTIDE SEQUENCE [LARGE SCALE GENOMIC DNA]</scope>
    <source>
        <strain evidence="5 6">CIP 109853</strain>
    </source>
</reference>
<dbReference type="InterPro" id="IPR014729">
    <property type="entry name" value="Rossmann-like_a/b/a_fold"/>
</dbReference>
<dbReference type="PANTHER" id="PTHR46268">
    <property type="entry name" value="STRESS RESPONSE PROTEIN NHAX"/>
    <property type="match status" value="1"/>
</dbReference>
<name>A0ABY1BKC7_9PSED</name>
<gene>
    <name evidence="5" type="ORF">SAMN05216600_11422</name>
</gene>
<organism evidence="5 6">
    <name type="scientific">Pseudomonas cuatrocienegasensis</name>
    <dbReference type="NCBI Taxonomy" id="543360"/>
    <lineage>
        <taxon>Bacteria</taxon>
        <taxon>Pseudomonadati</taxon>
        <taxon>Pseudomonadota</taxon>
        <taxon>Gammaproteobacteria</taxon>
        <taxon>Pseudomonadales</taxon>
        <taxon>Pseudomonadaceae</taxon>
        <taxon>Pseudomonas</taxon>
    </lineage>
</organism>
<dbReference type="Pfam" id="PF00582">
    <property type="entry name" value="Usp"/>
    <property type="match status" value="1"/>
</dbReference>
<dbReference type="PRINTS" id="PR01438">
    <property type="entry name" value="UNVRSLSTRESS"/>
</dbReference>
<evidence type="ECO:0000259" key="4">
    <source>
        <dbReference type="Pfam" id="PF00582"/>
    </source>
</evidence>
<protein>
    <submittedName>
        <fullName evidence="5">Nucleotide-binding universal stress protein, UspA family</fullName>
    </submittedName>
</protein>
<keyword evidence="3" id="KW-0067">ATP-binding</keyword>
<dbReference type="PANTHER" id="PTHR46268:SF27">
    <property type="entry name" value="UNIVERSAL STRESS PROTEIN RV2623"/>
    <property type="match status" value="1"/>
</dbReference>
<dbReference type="InterPro" id="IPR006016">
    <property type="entry name" value="UspA"/>
</dbReference>
<evidence type="ECO:0000256" key="2">
    <source>
        <dbReference type="ARBA" id="ARBA00022741"/>
    </source>
</evidence>
<dbReference type="RefSeq" id="WP_069519148.1">
    <property type="nucleotide sequence ID" value="NZ_FOFP01000014.1"/>
</dbReference>
<evidence type="ECO:0000256" key="3">
    <source>
        <dbReference type="ARBA" id="ARBA00022840"/>
    </source>
</evidence>
<sequence length="171" mass="18904">MIRSILYATDLGLYAPYVLQHALSLCRAYNAGLYVVHAVEPMGLFAESVLQTYVDQERLEELRSTGLSTVMSSIESRVLEGFRDELGESHQDLELIRAVRVLQGDPPLVILEEMQALGVDLLVVGSHSHGGELDIPLGRTAARLVQLSDVPVYLVPMLQHRSRGEIPGKKE</sequence>
<dbReference type="Gene3D" id="3.40.50.620">
    <property type="entry name" value="HUPs"/>
    <property type="match status" value="1"/>
</dbReference>
<evidence type="ECO:0000313" key="6">
    <source>
        <dbReference type="Proteomes" id="UP000198512"/>
    </source>
</evidence>
<dbReference type="CDD" id="cd00293">
    <property type="entry name" value="USP-like"/>
    <property type="match status" value="1"/>
</dbReference>
<evidence type="ECO:0000313" key="5">
    <source>
        <dbReference type="EMBL" id="SER04834.1"/>
    </source>
</evidence>
<evidence type="ECO:0000256" key="1">
    <source>
        <dbReference type="ARBA" id="ARBA00008791"/>
    </source>
</evidence>
<feature type="domain" description="UspA" evidence="4">
    <location>
        <begin position="1"/>
        <end position="156"/>
    </location>
</feature>
<dbReference type="EMBL" id="FOFP01000014">
    <property type="protein sequence ID" value="SER04834.1"/>
    <property type="molecule type" value="Genomic_DNA"/>
</dbReference>